<protein>
    <submittedName>
        <fullName evidence="4">Prepilin peptidase CpaA</fullName>
    </submittedName>
</protein>
<keyword evidence="2" id="KW-1133">Transmembrane helix</keyword>
<evidence type="ECO:0000259" key="3">
    <source>
        <dbReference type="Pfam" id="PF01478"/>
    </source>
</evidence>
<feature type="transmembrane region" description="Helical" evidence="2">
    <location>
        <begin position="27"/>
        <end position="46"/>
    </location>
</feature>
<dbReference type="InterPro" id="IPR050882">
    <property type="entry name" value="Prepilin_peptidase/N-MTase"/>
</dbReference>
<keyword evidence="5" id="KW-1185">Reference proteome</keyword>
<feature type="transmembrane region" description="Helical" evidence="2">
    <location>
        <begin position="53"/>
        <end position="71"/>
    </location>
</feature>
<sequence length="153" mass="16171">MVKDAVFLLLLFTCTFTDLKKRLIYNHVLLPALLLGFLLAGMEGGLQGLKQSGAGLALGFLLLALPYYSGGMGAGDVKMLATIGALQGPQFTFHTFLSSALIGGVWALIHLVRQKKLTLLTGKVASTDTLPYGAILALGALFTYIGGGWVTLK</sequence>
<dbReference type="PANTHER" id="PTHR30487">
    <property type="entry name" value="TYPE 4 PREPILIN-LIKE PROTEINS LEADER PEPTIDE-PROCESSING ENZYME"/>
    <property type="match status" value="1"/>
</dbReference>
<evidence type="ECO:0000313" key="5">
    <source>
        <dbReference type="Proteomes" id="UP000192569"/>
    </source>
</evidence>
<dbReference type="STRING" id="698762.SAMN00808754_1135"/>
<dbReference type="RefSeq" id="WP_084664667.1">
    <property type="nucleotide sequence ID" value="NZ_LT838272.1"/>
</dbReference>
<dbReference type="Pfam" id="PF01478">
    <property type="entry name" value="Peptidase_A24"/>
    <property type="match status" value="1"/>
</dbReference>
<organism evidence="4 5">
    <name type="scientific">Thermanaeromonas toyohensis ToBE</name>
    <dbReference type="NCBI Taxonomy" id="698762"/>
    <lineage>
        <taxon>Bacteria</taxon>
        <taxon>Bacillati</taxon>
        <taxon>Bacillota</taxon>
        <taxon>Clostridia</taxon>
        <taxon>Neomoorellales</taxon>
        <taxon>Neomoorellaceae</taxon>
        <taxon>Thermanaeromonas</taxon>
    </lineage>
</organism>
<evidence type="ECO:0000256" key="1">
    <source>
        <dbReference type="ARBA" id="ARBA00005801"/>
    </source>
</evidence>
<dbReference type="PANTHER" id="PTHR30487:SF0">
    <property type="entry name" value="PREPILIN LEADER PEPTIDASE_N-METHYLTRANSFERASE-RELATED"/>
    <property type="match status" value="1"/>
</dbReference>
<feature type="transmembrane region" description="Helical" evidence="2">
    <location>
        <begin position="130"/>
        <end position="152"/>
    </location>
</feature>
<gene>
    <name evidence="4" type="ORF">SAMN00808754_1135</name>
</gene>
<dbReference type="Gene3D" id="1.20.120.1220">
    <property type="match status" value="1"/>
</dbReference>
<dbReference type="OrthoDB" id="5508079at2"/>
<proteinExistence type="inferred from homology"/>
<accession>A0A1W1VNQ0</accession>
<feature type="transmembrane region" description="Helical" evidence="2">
    <location>
        <begin position="91"/>
        <end position="109"/>
    </location>
</feature>
<dbReference type="InterPro" id="IPR000045">
    <property type="entry name" value="Prepilin_IV_endopep_pep"/>
</dbReference>
<dbReference type="GO" id="GO:0005886">
    <property type="term" value="C:plasma membrane"/>
    <property type="evidence" value="ECO:0007669"/>
    <property type="project" value="TreeGrafter"/>
</dbReference>
<dbReference type="GO" id="GO:0004190">
    <property type="term" value="F:aspartic-type endopeptidase activity"/>
    <property type="evidence" value="ECO:0007669"/>
    <property type="project" value="InterPro"/>
</dbReference>
<evidence type="ECO:0000313" key="4">
    <source>
        <dbReference type="EMBL" id="SMB94903.1"/>
    </source>
</evidence>
<reference evidence="4 5" key="1">
    <citation type="submission" date="2017-04" db="EMBL/GenBank/DDBJ databases">
        <authorList>
            <person name="Afonso C.L."/>
            <person name="Miller P.J."/>
            <person name="Scott M.A."/>
            <person name="Spackman E."/>
            <person name="Goraichik I."/>
            <person name="Dimitrov K.M."/>
            <person name="Suarez D.L."/>
            <person name="Swayne D.E."/>
        </authorList>
    </citation>
    <scope>NUCLEOTIDE SEQUENCE [LARGE SCALE GENOMIC DNA]</scope>
    <source>
        <strain evidence="4 5">ToBE</strain>
    </source>
</reference>
<keyword evidence="2" id="KW-0812">Transmembrane</keyword>
<keyword evidence="2" id="KW-0472">Membrane</keyword>
<dbReference type="GO" id="GO:0006465">
    <property type="term" value="P:signal peptide processing"/>
    <property type="evidence" value="ECO:0007669"/>
    <property type="project" value="TreeGrafter"/>
</dbReference>
<feature type="domain" description="Prepilin type IV endopeptidase peptidase" evidence="3">
    <location>
        <begin position="6"/>
        <end position="108"/>
    </location>
</feature>
<dbReference type="Proteomes" id="UP000192569">
    <property type="component" value="Chromosome I"/>
</dbReference>
<comment type="similarity">
    <text evidence="1">Belongs to the peptidase A24 family.</text>
</comment>
<dbReference type="AlphaFoldDB" id="A0A1W1VNQ0"/>
<name>A0A1W1VNQ0_9FIRM</name>
<evidence type="ECO:0000256" key="2">
    <source>
        <dbReference type="SAM" id="Phobius"/>
    </source>
</evidence>
<dbReference type="EMBL" id="LT838272">
    <property type="protein sequence ID" value="SMB94903.1"/>
    <property type="molecule type" value="Genomic_DNA"/>
</dbReference>